<dbReference type="PATRIC" id="fig|706587.4.peg.1449"/>
<dbReference type="GO" id="GO:0004475">
    <property type="term" value="F:mannose-1-phosphate guanylyltransferase (GTP) activity"/>
    <property type="evidence" value="ECO:0007669"/>
    <property type="project" value="UniProtKB-EC"/>
</dbReference>
<dbReference type="PANTHER" id="PTHR46390:SF1">
    <property type="entry name" value="MANNOSE-1-PHOSPHATE GUANYLYLTRANSFERASE"/>
    <property type="match status" value="1"/>
</dbReference>
<sequence length="357" mass="39120">MLHCVIMAGGSGTRFWPESRQTKPKQLLSICGQKSMIRATVDRIAPLVSPQNTMIVAAQVCAEQIRCEIPELTPEKIIEEPLARNTAPCIALAAYKVLKQDPEAVMAVLPADHLIGDEETFRTIIKTACDVAFADDRLITLGVVPNRPETGYGYLKLGAQIQGLKGVNAFQVQCFVEKPDLSTAEQYLKEGGFLWNSGMFIWKVSTIIDAFREHLPAIAEAMESIFHALNTPGEAEALHNVYPDMQSISIDYGIMEKAPKVLTIPMDVQWNDVGCWSSLHGVWSDDDCGNTVNGSALCVESLKCVVSSPHKLTVLLGVDDLIIVDTPDALLVCRKDKAQDVKKLQDLLVARGYGDLL</sequence>
<evidence type="ECO:0000256" key="6">
    <source>
        <dbReference type="ARBA" id="ARBA00023134"/>
    </source>
</evidence>
<accession>I4C335</accession>
<comment type="catalytic activity">
    <reaction evidence="7">
        <text>alpha-D-mannose 1-phosphate + GTP + H(+) = GDP-alpha-D-mannose + diphosphate</text>
        <dbReference type="Rhea" id="RHEA:15229"/>
        <dbReference type="ChEBI" id="CHEBI:15378"/>
        <dbReference type="ChEBI" id="CHEBI:33019"/>
        <dbReference type="ChEBI" id="CHEBI:37565"/>
        <dbReference type="ChEBI" id="CHEBI:57527"/>
        <dbReference type="ChEBI" id="CHEBI:58409"/>
        <dbReference type="EC" id="2.7.7.13"/>
    </reaction>
</comment>
<reference evidence="11" key="1">
    <citation type="submission" date="2012-06" db="EMBL/GenBank/DDBJ databases">
        <title>Complete sequence of chromosome of Desulfomonile tiedjei DSM 6799.</title>
        <authorList>
            <person name="Lucas S."/>
            <person name="Copeland A."/>
            <person name="Lapidus A."/>
            <person name="Glavina del Rio T."/>
            <person name="Dalin E."/>
            <person name="Tice H."/>
            <person name="Bruce D."/>
            <person name="Goodwin L."/>
            <person name="Pitluck S."/>
            <person name="Peters L."/>
            <person name="Ovchinnikova G."/>
            <person name="Zeytun A."/>
            <person name="Lu M."/>
            <person name="Kyrpides N."/>
            <person name="Mavromatis K."/>
            <person name="Ivanova N."/>
            <person name="Brettin T."/>
            <person name="Detter J.C."/>
            <person name="Han C."/>
            <person name="Larimer F."/>
            <person name="Land M."/>
            <person name="Hauser L."/>
            <person name="Markowitz V."/>
            <person name="Cheng J.-F."/>
            <person name="Hugenholtz P."/>
            <person name="Woyke T."/>
            <person name="Wu D."/>
            <person name="Spring S."/>
            <person name="Schroeder M."/>
            <person name="Brambilla E."/>
            <person name="Klenk H.-P."/>
            <person name="Eisen J.A."/>
        </authorList>
    </citation>
    <scope>NUCLEOTIDE SEQUENCE [LARGE SCALE GENOMIC DNA]</scope>
    <source>
        <strain evidence="11">ATCC 49306 / DSM 6799 / DCB-1</strain>
    </source>
</reference>
<keyword evidence="4 10" id="KW-0548">Nucleotidyltransferase</keyword>
<feature type="domain" description="MannoseP isomerase/GMP-like beta-helix" evidence="9">
    <location>
        <begin position="296"/>
        <end position="344"/>
    </location>
</feature>
<dbReference type="STRING" id="706587.Desti_1263"/>
<dbReference type="AlphaFoldDB" id="I4C335"/>
<keyword evidence="5" id="KW-0547">Nucleotide-binding</keyword>
<comment type="similarity">
    <text evidence="1">Belongs to the mannose-6-phosphate isomerase type 2 family.</text>
</comment>
<evidence type="ECO:0000256" key="1">
    <source>
        <dbReference type="ARBA" id="ARBA00006115"/>
    </source>
</evidence>
<feature type="domain" description="Nucleotidyl transferase" evidence="8">
    <location>
        <begin position="5"/>
        <end position="282"/>
    </location>
</feature>
<dbReference type="eggNOG" id="COG0836">
    <property type="taxonomic scope" value="Bacteria"/>
</dbReference>
<gene>
    <name evidence="10" type="ordered locus">Desti_1263</name>
</gene>
<dbReference type="GO" id="GO:0009298">
    <property type="term" value="P:GDP-mannose biosynthetic process"/>
    <property type="evidence" value="ECO:0007669"/>
    <property type="project" value="TreeGrafter"/>
</dbReference>
<dbReference type="InterPro" id="IPR005835">
    <property type="entry name" value="NTP_transferase_dom"/>
</dbReference>
<dbReference type="OrthoDB" id="9806359at2"/>
<evidence type="ECO:0000256" key="4">
    <source>
        <dbReference type="ARBA" id="ARBA00022695"/>
    </source>
</evidence>
<evidence type="ECO:0000313" key="11">
    <source>
        <dbReference type="Proteomes" id="UP000006055"/>
    </source>
</evidence>
<dbReference type="PANTHER" id="PTHR46390">
    <property type="entry name" value="MANNOSE-1-PHOSPHATE GUANYLYLTRANSFERASE"/>
    <property type="match status" value="1"/>
</dbReference>
<keyword evidence="6" id="KW-0342">GTP-binding</keyword>
<dbReference type="RefSeq" id="WP_014809127.1">
    <property type="nucleotide sequence ID" value="NC_018025.1"/>
</dbReference>
<evidence type="ECO:0000256" key="3">
    <source>
        <dbReference type="ARBA" id="ARBA00022679"/>
    </source>
</evidence>
<evidence type="ECO:0000256" key="2">
    <source>
        <dbReference type="ARBA" id="ARBA00012387"/>
    </source>
</evidence>
<name>I4C335_DESTA</name>
<dbReference type="Pfam" id="PF22640">
    <property type="entry name" value="ManC_GMP_beta-helix"/>
    <property type="match status" value="1"/>
</dbReference>
<dbReference type="Gene3D" id="3.90.550.10">
    <property type="entry name" value="Spore Coat Polysaccharide Biosynthesis Protein SpsA, Chain A"/>
    <property type="match status" value="1"/>
</dbReference>
<dbReference type="EMBL" id="CP003360">
    <property type="protein sequence ID" value="AFM23976.1"/>
    <property type="molecule type" value="Genomic_DNA"/>
</dbReference>
<evidence type="ECO:0000259" key="9">
    <source>
        <dbReference type="Pfam" id="PF22640"/>
    </source>
</evidence>
<dbReference type="Pfam" id="PF00483">
    <property type="entry name" value="NTP_transferase"/>
    <property type="match status" value="1"/>
</dbReference>
<organism evidence="10 11">
    <name type="scientific">Desulfomonile tiedjei (strain ATCC 49306 / DSM 6799 / DCB-1)</name>
    <dbReference type="NCBI Taxonomy" id="706587"/>
    <lineage>
        <taxon>Bacteria</taxon>
        <taxon>Pseudomonadati</taxon>
        <taxon>Thermodesulfobacteriota</taxon>
        <taxon>Desulfomonilia</taxon>
        <taxon>Desulfomonilales</taxon>
        <taxon>Desulfomonilaceae</taxon>
        <taxon>Desulfomonile</taxon>
    </lineage>
</organism>
<dbReference type="KEGG" id="dti:Desti_1263"/>
<dbReference type="InterPro" id="IPR049577">
    <property type="entry name" value="GMPP_N"/>
</dbReference>
<evidence type="ECO:0000256" key="5">
    <source>
        <dbReference type="ARBA" id="ARBA00022741"/>
    </source>
</evidence>
<dbReference type="CDD" id="cd02509">
    <property type="entry name" value="GDP-M1P_Guanylyltransferase"/>
    <property type="match status" value="1"/>
</dbReference>
<keyword evidence="11" id="KW-1185">Reference proteome</keyword>
<evidence type="ECO:0000313" key="10">
    <source>
        <dbReference type="EMBL" id="AFM23976.1"/>
    </source>
</evidence>
<keyword evidence="3 10" id="KW-0808">Transferase</keyword>
<protein>
    <recommendedName>
        <fullName evidence="2">mannose-1-phosphate guanylyltransferase</fullName>
        <ecNumber evidence="2">2.7.7.13</ecNumber>
    </recommendedName>
</protein>
<dbReference type="EC" id="2.7.7.13" evidence="2"/>
<dbReference type="SUPFAM" id="SSF53448">
    <property type="entry name" value="Nucleotide-diphospho-sugar transferases"/>
    <property type="match status" value="1"/>
</dbReference>
<dbReference type="FunFam" id="3.90.550.10:FF:000046">
    <property type="entry name" value="Mannose-1-phosphate guanylyltransferase (GDP)"/>
    <property type="match status" value="1"/>
</dbReference>
<dbReference type="Proteomes" id="UP000006055">
    <property type="component" value="Chromosome"/>
</dbReference>
<dbReference type="SUPFAM" id="SSF159283">
    <property type="entry name" value="Guanosine diphospho-D-mannose pyrophosphorylase/mannose-6-phosphate isomerase linker domain"/>
    <property type="match status" value="1"/>
</dbReference>
<evidence type="ECO:0000259" key="8">
    <source>
        <dbReference type="Pfam" id="PF00483"/>
    </source>
</evidence>
<dbReference type="HOGENOM" id="CLU_035527_0_1_7"/>
<dbReference type="InterPro" id="IPR054566">
    <property type="entry name" value="ManC/GMP-like_b-helix"/>
</dbReference>
<dbReference type="GO" id="GO:0005525">
    <property type="term" value="F:GTP binding"/>
    <property type="evidence" value="ECO:0007669"/>
    <property type="project" value="UniProtKB-KW"/>
</dbReference>
<proteinExistence type="inferred from homology"/>
<evidence type="ECO:0000256" key="7">
    <source>
        <dbReference type="ARBA" id="ARBA00047343"/>
    </source>
</evidence>
<dbReference type="InterPro" id="IPR051161">
    <property type="entry name" value="Mannose-6P_isomerase_type2"/>
</dbReference>
<dbReference type="InterPro" id="IPR029044">
    <property type="entry name" value="Nucleotide-diphossugar_trans"/>
</dbReference>